<dbReference type="PANTHER" id="PTHR13720:SF33">
    <property type="entry name" value="HELP DOMAIN-CONTAINING PROTEIN"/>
    <property type="match status" value="1"/>
</dbReference>
<dbReference type="PROSITE" id="PS50082">
    <property type="entry name" value="WD_REPEATS_2"/>
    <property type="match status" value="1"/>
</dbReference>
<feature type="domain" description="EML-like second beta-propeller" evidence="5">
    <location>
        <begin position="492"/>
        <end position="757"/>
    </location>
</feature>
<evidence type="ECO:0000256" key="2">
    <source>
        <dbReference type="ARBA" id="ARBA00022737"/>
    </source>
</evidence>
<feature type="region of interest" description="Disordered" evidence="4">
    <location>
        <begin position="377"/>
        <end position="437"/>
    </location>
</feature>
<feature type="region of interest" description="Disordered" evidence="4">
    <location>
        <begin position="1"/>
        <end position="20"/>
    </location>
</feature>
<protein>
    <recommendedName>
        <fullName evidence="5">EML-like second beta-propeller domain-containing protein</fullName>
    </recommendedName>
</protein>
<keyword evidence="2" id="KW-0677">Repeat</keyword>
<proteinExistence type="predicted"/>
<dbReference type="FunFam" id="2.130.10.10:FF:000320">
    <property type="entry name" value="echinoderm microtubule-associated protein-like 6"/>
    <property type="match status" value="1"/>
</dbReference>
<dbReference type="InterPro" id="IPR011047">
    <property type="entry name" value="Quinoprotein_ADH-like_sf"/>
</dbReference>
<dbReference type="InterPro" id="IPR050630">
    <property type="entry name" value="WD_repeat_EMAP"/>
</dbReference>
<dbReference type="InterPro" id="IPR015943">
    <property type="entry name" value="WD40/YVTN_repeat-like_dom_sf"/>
</dbReference>
<feature type="compositionally biased region" description="Gly residues" evidence="4">
    <location>
        <begin position="381"/>
        <end position="396"/>
    </location>
</feature>
<dbReference type="GO" id="GO:0008017">
    <property type="term" value="F:microtubule binding"/>
    <property type="evidence" value="ECO:0007669"/>
    <property type="project" value="TreeGrafter"/>
</dbReference>
<evidence type="ECO:0000256" key="4">
    <source>
        <dbReference type="SAM" id="MobiDB-lite"/>
    </source>
</evidence>
<sequence>MLFSDPRDDEGRGGALASAQRRAETEAPCLRYPMTDSLVYPPRDWAQSKKALFRRSAQVPAKALEMEHVYGYSSQNSGRNLLEGRVDGQRVLVFASAAVVVVMDPDTSNQRLFLEHTDDIVSLAVDETGTLVASAQCTSLEDGSKVPPVVLIWDIATLEVLRRVDGKTPAAVIERTVSGLCFDSSSARLLIVGADEKHMTNLVDLKSDPAKVVDAVPGCAGLPGTVTYLERATQSVAQAFCAESVWVMTGLAGMVKFWVFKPDEAQQLTLVKGKYGRAMSPTPRVQTAVCHLAGDDVTFTGGSDGRVYCWRLGECLRRQQLHAASARILSLSPTRDDKHLWTGATDATARCWAVTDRKFQLLFSVDLSDAGAGTLSRLPAAGGGQGPGGANGGPKPRGGNHAKAPVPRGDPRGVRVPAPVPGAGAAAIRRRPKEEPKKTWVTDILPMQCARGDGAFLCADNGAWWWVDLSMAGGGVDVAEEVFWFHGTKGVHAVAPHPLNSHLLATVGEDGLLGIWHVKQRRRLRARQIGEPGSAVAWSPDGRHVAVGCVHGHLGVYDSETLDNLVWMRRTKRQVGVVRYSPDGRKLAAGFHDSLIRIYDAKNPTKPYCALRQLAGHSAVVNHLDWSADSSLLQSNSAAYEVLTWDMSRSRNIQENGDTVWHSWGRILGFPVMGIFMEGWDGTDINAIHQSTDGQLLVIGDDYGNISLVNAPCIVRHAPRRAYRGHCSHVMDVQFSVNDRRVFSAGGRDCGLLQFKVIDAPVSQVEDYVTGHGEEVCFPHKRISQPAWLSEIYQQHPSKQRGAPTASKGGAMVAAADQASSKNRARQSSSSGVRVRGKF</sequence>
<feature type="compositionally biased region" description="Low complexity" evidence="4">
    <location>
        <begin position="397"/>
        <end position="407"/>
    </location>
</feature>
<reference evidence="6" key="1">
    <citation type="submission" date="2021-01" db="EMBL/GenBank/DDBJ databases">
        <authorList>
            <person name="Corre E."/>
            <person name="Pelletier E."/>
            <person name="Niang G."/>
            <person name="Scheremetjew M."/>
            <person name="Finn R."/>
            <person name="Kale V."/>
            <person name="Holt S."/>
            <person name="Cochrane G."/>
            <person name="Meng A."/>
            <person name="Brown T."/>
            <person name="Cohen L."/>
        </authorList>
    </citation>
    <scope>NUCLEOTIDE SEQUENCE</scope>
    <source>
        <strain evidence="6">CCMP1243</strain>
    </source>
</reference>
<feature type="compositionally biased region" description="Low complexity" evidence="4">
    <location>
        <begin position="414"/>
        <end position="427"/>
    </location>
</feature>
<feature type="compositionally biased region" description="Basic and acidic residues" evidence="4">
    <location>
        <begin position="1"/>
        <end position="12"/>
    </location>
</feature>
<dbReference type="AlphaFoldDB" id="A0A7S2WGC3"/>
<dbReference type="SUPFAM" id="SSF50998">
    <property type="entry name" value="Quinoprotein alcohol dehydrogenase-like"/>
    <property type="match status" value="2"/>
</dbReference>
<feature type="compositionally biased region" description="Low complexity" evidence="4">
    <location>
        <begin position="818"/>
        <end position="839"/>
    </location>
</feature>
<evidence type="ECO:0000313" key="6">
    <source>
        <dbReference type="EMBL" id="CAD9685388.1"/>
    </source>
</evidence>
<feature type="region of interest" description="Disordered" evidence="4">
    <location>
        <begin position="796"/>
        <end position="839"/>
    </location>
</feature>
<dbReference type="PANTHER" id="PTHR13720">
    <property type="entry name" value="WD-40 REPEAT PROTEIN"/>
    <property type="match status" value="1"/>
</dbReference>
<evidence type="ECO:0000256" key="1">
    <source>
        <dbReference type="ARBA" id="ARBA00022574"/>
    </source>
</evidence>
<gene>
    <name evidence="6" type="ORF">RMAR1173_LOCUS9669</name>
</gene>
<dbReference type="InterPro" id="IPR055442">
    <property type="entry name" value="Beta-prop_EML-like_2nd"/>
</dbReference>
<dbReference type="EMBL" id="HBHJ01014713">
    <property type="protein sequence ID" value="CAD9685388.1"/>
    <property type="molecule type" value="Transcribed_RNA"/>
</dbReference>
<accession>A0A7S2WGC3</accession>
<evidence type="ECO:0000259" key="5">
    <source>
        <dbReference type="Pfam" id="PF23414"/>
    </source>
</evidence>
<organism evidence="6">
    <name type="scientific">Rhizochromulina marina</name>
    <dbReference type="NCBI Taxonomy" id="1034831"/>
    <lineage>
        <taxon>Eukaryota</taxon>
        <taxon>Sar</taxon>
        <taxon>Stramenopiles</taxon>
        <taxon>Ochrophyta</taxon>
        <taxon>Dictyochophyceae</taxon>
        <taxon>Rhizochromulinales</taxon>
        <taxon>Rhizochromulina</taxon>
    </lineage>
</organism>
<dbReference type="Gene3D" id="2.130.10.10">
    <property type="entry name" value="YVTN repeat-like/Quinoprotein amine dehydrogenase"/>
    <property type="match status" value="2"/>
</dbReference>
<dbReference type="Pfam" id="PF23414">
    <property type="entry name" value="Beta-prop_EML_2"/>
    <property type="match status" value="1"/>
</dbReference>
<dbReference type="SMART" id="SM00320">
    <property type="entry name" value="WD40"/>
    <property type="match status" value="9"/>
</dbReference>
<evidence type="ECO:0000256" key="3">
    <source>
        <dbReference type="PROSITE-ProRule" id="PRU00221"/>
    </source>
</evidence>
<feature type="repeat" description="WD" evidence="3">
    <location>
        <begin position="614"/>
        <end position="655"/>
    </location>
</feature>
<name>A0A7S2WGC3_9STRA</name>
<keyword evidence="1 3" id="KW-0853">WD repeat</keyword>
<dbReference type="InterPro" id="IPR001680">
    <property type="entry name" value="WD40_rpt"/>
</dbReference>